<feature type="region of interest" description="Disordered" evidence="1">
    <location>
        <begin position="66"/>
        <end position="91"/>
    </location>
</feature>
<accession>A0A5M8PP59</accession>
<organism evidence="2 3">
    <name type="scientific">Lasallia pustulata</name>
    <dbReference type="NCBI Taxonomy" id="136370"/>
    <lineage>
        <taxon>Eukaryota</taxon>
        <taxon>Fungi</taxon>
        <taxon>Dikarya</taxon>
        <taxon>Ascomycota</taxon>
        <taxon>Pezizomycotina</taxon>
        <taxon>Lecanoromycetes</taxon>
        <taxon>OSLEUM clade</taxon>
        <taxon>Umbilicariomycetidae</taxon>
        <taxon>Umbilicariales</taxon>
        <taxon>Umbilicariaceae</taxon>
        <taxon>Lasallia</taxon>
    </lineage>
</organism>
<feature type="compositionally biased region" description="Low complexity" evidence="1">
    <location>
        <begin position="78"/>
        <end position="89"/>
    </location>
</feature>
<dbReference type="Proteomes" id="UP000324767">
    <property type="component" value="Unassembled WGS sequence"/>
</dbReference>
<evidence type="ECO:0000313" key="3">
    <source>
        <dbReference type="Proteomes" id="UP000324767"/>
    </source>
</evidence>
<dbReference type="EMBL" id="VXIT01000009">
    <property type="protein sequence ID" value="KAA6410292.1"/>
    <property type="molecule type" value="Genomic_DNA"/>
</dbReference>
<sequence>MLADLTPAGPPTSVCTSTATSIIPRSRSFHKLLALQKLRTKRPPTWLAQDADLAQLPQSVLRSVPQSALQPNADVPEESPSVPESPAESTPLGTQFVDLPVEIHEGIIDHLYGILGSTSSSAGGSVHVLKNWSNAMRHPRRRQLSDLTLVSPTWRRIIQERLYRHIKIKGTKAGLEECGDWFLLHTHLQPYIRHIEVWVPVWEKRAGNCTHLMGSDPSPTGRHVVSTLVNTNTTTYEETININLAYRLASHNATISEIFHCIKCLFPEACILTIEGGHCKKPPMIHHFRETPPPQSTTPHLAVLPHIRTLILKGAWNIMRSEAHFRNLSVALPHLREWHCTYAKPKTAAHQTIHAVLTHSFPPTLTHLNLCLEGFYGKESASPHKWRALYASHHICLALGRIAPQLEALTFTGRVCGTFFTAACHAATRNGGSSRLRSLDLVVRNCCRPAGVWDDGTGIANWAFIQAFEALVVEGVRSLGTLKRLAVLRVRFVDLDTPCPLLNPFFALVGGRCEGVWSEEILGALEVARPGVGFVGGGGRGGGDW</sequence>
<gene>
    <name evidence="2" type="ORF">FRX48_05713</name>
</gene>
<dbReference type="OrthoDB" id="5281682at2759"/>
<protein>
    <submittedName>
        <fullName evidence="2">Uncharacterized protein</fullName>
    </submittedName>
</protein>
<name>A0A5M8PP59_9LECA</name>
<reference evidence="2 3" key="1">
    <citation type="submission" date="2019-09" db="EMBL/GenBank/DDBJ databases">
        <title>The hologenome of the rock-dwelling lichen Lasallia pustulata.</title>
        <authorList>
            <person name="Greshake Tzovaras B."/>
            <person name="Segers F."/>
            <person name="Bicker A."/>
            <person name="Dal Grande F."/>
            <person name="Otte J."/>
            <person name="Hankeln T."/>
            <person name="Schmitt I."/>
            <person name="Ebersberger I."/>
        </authorList>
    </citation>
    <scope>NUCLEOTIDE SEQUENCE [LARGE SCALE GENOMIC DNA]</scope>
    <source>
        <strain evidence="2">A1-1</strain>
    </source>
</reference>
<proteinExistence type="predicted"/>
<dbReference type="AlphaFoldDB" id="A0A5M8PP59"/>
<comment type="caution">
    <text evidence="2">The sequence shown here is derived from an EMBL/GenBank/DDBJ whole genome shotgun (WGS) entry which is preliminary data.</text>
</comment>
<evidence type="ECO:0000256" key="1">
    <source>
        <dbReference type="SAM" id="MobiDB-lite"/>
    </source>
</evidence>
<evidence type="ECO:0000313" key="2">
    <source>
        <dbReference type="EMBL" id="KAA6410292.1"/>
    </source>
</evidence>